<dbReference type="Proteomes" id="UP001529510">
    <property type="component" value="Unassembled WGS sequence"/>
</dbReference>
<evidence type="ECO:0000313" key="2">
    <source>
        <dbReference type="EMBL" id="KAL0198404.1"/>
    </source>
</evidence>
<name>A0ABD0RIQ6_CIRMR</name>
<comment type="caution">
    <text evidence="2">The sequence shown here is derived from an EMBL/GenBank/DDBJ whole genome shotgun (WGS) entry which is preliminary data.</text>
</comment>
<keyword evidence="3" id="KW-1185">Reference proteome</keyword>
<dbReference type="AlphaFoldDB" id="A0ABD0RIQ6"/>
<sequence length="112" mass="11472">MATPAYVRELQQTSQPQGGGVTPTPGQAATVTAAPQQFLAELQTTGATPSAAPPTDQTTPPPSQAQKSQAIAQAPPAQAPPTQTQYVTAEIQSSPTQSSSQNTPQYIVVTVT</sequence>
<feature type="region of interest" description="Disordered" evidence="1">
    <location>
        <begin position="1"/>
        <end position="112"/>
    </location>
</feature>
<evidence type="ECO:0000256" key="1">
    <source>
        <dbReference type="SAM" id="MobiDB-lite"/>
    </source>
</evidence>
<dbReference type="EMBL" id="JAMKFB020000003">
    <property type="protein sequence ID" value="KAL0198404.1"/>
    <property type="molecule type" value="Genomic_DNA"/>
</dbReference>
<feature type="non-terminal residue" evidence="2">
    <location>
        <position position="112"/>
    </location>
</feature>
<evidence type="ECO:0000313" key="3">
    <source>
        <dbReference type="Proteomes" id="UP001529510"/>
    </source>
</evidence>
<organism evidence="2 3">
    <name type="scientific">Cirrhinus mrigala</name>
    <name type="common">Mrigala</name>
    <dbReference type="NCBI Taxonomy" id="683832"/>
    <lineage>
        <taxon>Eukaryota</taxon>
        <taxon>Metazoa</taxon>
        <taxon>Chordata</taxon>
        <taxon>Craniata</taxon>
        <taxon>Vertebrata</taxon>
        <taxon>Euteleostomi</taxon>
        <taxon>Actinopterygii</taxon>
        <taxon>Neopterygii</taxon>
        <taxon>Teleostei</taxon>
        <taxon>Ostariophysi</taxon>
        <taxon>Cypriniformes</taxon>
        <taxon>Cyprinidae</taxon>
        <taxon>Labeoninae</taxon>
        <taxon>Labeonini</taxon>
        <taxon>Cirrhinus</taxon>
    </lineage>
</organism>
<proteinExistence type="predicted"/>
<feature type="compositionally biased region" description="Low complexity" evidence="1">
    <location>
        <begin position="44"/>
        <end position="85"/>
    </location>
</feature>
<feature type="compositionally biased region" description="Low complexity" evidence="1">
    <location>
        <begin position="92"/>
        <end position="105"/>
    </location>
</feature>
<feature type="compositionally biased region" description="Low complexity" evidence="1">
    <location>
        <begin position="11"/>
        <end position="27"/>
    </location>
</feature>
<accession>A0ABD0RIQ6</accession>
<gene>
    <name evidence="2" type="ORF">M9458_006944</name>
</gene>
<protein>
    <recommendedName>
        <fullName evidence="4">TATA-box binding protein</fullName>
    </recommendedName>
</protein>
<evidence type="ECO:0008006" key="4">
    <source>
        <dbReference type="Google" id="ProtNLM"/>
    </source>
</evidence>
<reference evidence="2 3" key="1">
    <citation type="submission" date="2024-05" db="EMBL/GenBank/DDBJ databases">
        <title>Genome sequencing and assembly of Indian major carp, Cirrhinus mrigala (Hamilton, 1822).</title>
        <authorList>
            <person name="Mohindra V."/>
            <person name="Chowdhury L.M."/>
            <person name="Lal K."/>
            <person name="Jena J.K."/>
        </authorList>
    </citation>
    <scope>NUCLEOTIDE SEQUENCE [LARGE SCALE GENOMIC DNA]</scope>
    <source>
        <strain evidence="2">CM1030</strain>
        <tissue evidence="2">Blood</tissue>
    </source>
</reference>